<keyword evidence="4" id="KW-1185">Reference proteome</keyword>
<feature type="domain" description="Histidine kinase/HSP90-like ATPase" evidence="2">
    <location>
        <begin position="72"/>
        <end position="182"/>
    </location>
</feature>
<protein>
    <submittedName>
        <fullName evidence="3">Anti-sigma regulatory factor (Ser/Thr protein kinase)</fullName>
    </submittedName>
</protein>
<dbReference type="InterPro" id="IPR003594">
    <property type="entry name" value="HATPase_dom"/>
</dbReference>
<dbReference type="EMBL" id="FTNI01000015">
    <property type="protein sequence ID" value="SIR77275.1"/>
    <property type="molecule type" value="Genomic_DNA"/>
</dbReference>
<dbReference type="CDD" id="cd16936">
    <property type="entry name" value="HATPase_RsbW-like"/>
    <property type="match status" value="1"/>
</dbReference>
<dbReference type="Gene3D" id="3.30.565.10">
    <property type="entry name" value="Histidine kinase-like ATPase, C-terminal domain"/>
    <property type="match status" value="1"/>
</dbReference>
<dbReference type="Proteomes" id="UP000186096">
    <property type="component" value="Unassembled WGS sequence"/>
</dbReference>
<dbReference type="SUPFAM" id="SSF55874">
    <property type="entry name" value="ATPase domain of HSP90 chaperone/DNA topoisomerase II/histidine kinase"/>
    <property type="match status" value="1"/>
</dbReference>
<dbReference type="AlphaFoldDB" id="A0A1N7DNI5"/>
<name>A0A1N7DNI5_9ACTN</name>
<evidence type="ECO:0000313" key="3">
    <source>
        <dbReference type="EMBL" id="SIR77275.1"/>
    </source>
</evidence>
<proteinExistence type="predicted"/>
<gene>
    <name evidence="3" type="ORF">SAMN05421833_11544</name>
</gene>
<dbReference type="InterPro" id="IPR050267">
    <property type="entry name" value="Anti-sigma-factor_SerPK"/>
</dbReference>
<dbReference type="Pfam" id="PF13581">
    <property type="entry name" value="HATPase_c_2"/>
    <property type="match status" value="1"/>
</dbReference>
<reference evidence="4" key="1">
    <citation type="submission" date="2017-01" db="EMBL/GenBank/DDBJ databases">
        <authorList>
            <person name="Varghese N."/>
            <person name="Submissions S."/>
        </authorList>
    </citation>
    <scope>NUCLEOTIDE SEQUENCE [LARGE SCALE GENOMIC DNA]</scope>
    <source>
        <strain evidence="4">ATCC 12950</strain>
    </source>
</reference>
<keyword evidence="1" id="KW-0723">Serine/threonine-protein kinase</keyword>
<organism evidence="3 4">
    <name type="scientific">Microbispora rosea</name>
    <dbReference type="NCBI Taxonomy" id="58117"/>
    <lineage>
        <taxon>Bacteria</taxon>
        <taxon>Bacillati</taxon>
        <taxon>Actinomycetota</taxon>
        <taxon>Actinomycetes</taxon>
        <taxon>Streptosporangiales</taxon>
        <taxon>Streptosporangiaceae</taxon>
        <taxon>Microbispora</taxon>
    </lineage>
</organism>
<accession>A0A1N7DNI5</accession>
<sequence>MVDINLIRLSMTGYRTDRASLAEADSVARDPWLGTLEQVFPEGKRWPWTCGEEPCSVPQVAVHEFHRESLAARTARHFTAGVLRTWSMEDVADDAALAVCELVTNALRHGLRHQAIHPLPVRLLMFRSSRALLCMVTDPSNDPPVLREPDYVAETGRGLQVVAGVSRMWGWARLRPVGKAVWAGFTAEAAAYC</sequence>
<evidence type="ECO:0000313" key="4">
    <source>
        <dbReference type="Proteomes" id="UP000186096"/>
    </source>
</evidence>
<dbReference type="GO" id="GO:0004674">
    <property type="term" value="F:protein serine/threonine kinase activity"/>
    <property type="evidence" value="ECO:0007669"/>
    <property type="project" value="UniProtKB-KW"/>
</dbReference>
<evidence type="ECO:0000256" key="1">
    <source>
        <dbReference type="ARBA" id="ARBA00022527"/>
    </source>
</evidence>
<dbReference type="PANTHER" id="PTHR35526:SF3">
    <property type="entry name" value="ANTI-SIGMA-F FACTOR RSBW"/>
    <property type="match status" value="1"/>
</dbReference>
<keyword evidence="3" id="KW-0808">Transferase</keyword>
<dbReference type="InterPro" id="IPR036890">
    <property type="entry name" value="HATPase_C_sf"/>
</dbReference>
<dbReference type="STRING" id="58117.SAMN05421833_11544"/>
<dbReference type="PANTHER" id="PTHR35526">
    <property type="entry name" value="ANTI-SIGMA-F FACTOR RSBW-RELATED"/>
    <property type="match status" value="1"/>
</dbReference>
<keyword evidence="3" id="KW-0418">Kinase</keyword>
<evidence type="ECO:0000259" key="2">
    <source>
        <dbReference type="Pfam" id="PF13581"/>
    </source>
</evidence>